<dbReference type="Gene3D" id="2.102.10.10">
    <property type="entry name" value="Rieske [2Fe-2S] iron-sulphur domain"/>
    <property type="match status" value="1"/>
</dbReference>
<sequence length="344" mass="34694">MSGWALLPLRLFLGFTLLYAGLLKLTDPNYFDATSSSSVQAQMLLAIKRSPISLLISQAAEHATLSGLVIAVGEVAVGISVLLGVWSRLGALGGFLLSLSFFLTVSWGTSPYFFGPDIVFMAAFVPLMLAGDGGVWSVGALIRARTMREAGLVAGSIGQVAPANLAVVDRRVLLRTGGVAVGAGVLALVVGGVARTFGGRSASETAGGAATTSPSPSPSAKPSTSSSAKPTATSSPSASASATAKPVGTKIGAATDVPVGTAFSFDAPDGNPAYVVQPAAGTYLAYSRVCPHQGCSVDFTGQEFACPCHGAVFAEGTGDAISGPARSPLQKYQVTESGGSLYVV</sequence>
<feature type="transmembrane region" description="Helical" evidence="6">
    <location>
        <begin position="172"/>
        <end position="194"/>
    </location>
</feature>
<dbReference type="AlphaFoldDB" id="A0A6J7R6F5"/>
<feature type="region of interest" description="Disordered" evidence="5">
    <location>
        <begin position="202"/>
        <end position="247"/>
    </location>
</feature>
<evidence type="ECO:0000256" key="2">
    <source>
        <dbReference type="ARBA" id="ARBA00022723"/>
    </source>
</evidence>
<protein>
    <submittedName>
        <fullName evidence="8">Unannotated protein</fullName>
    </submittedName>
</protein>
<evidence type="ECO:0000313" key="8">
    <source>
        <dbReference type="EMBL" id="CAB5024291.1"/>
    </source>
</evidence>
<dbReference type="InterPro" id="IPR036922">
    <property type="entry name" value="Rieske_2Fe-2S_sf"/>
</dbReference>
<dbReference type="PANTHER" id="PTHR39157">
    <property type="entry name" value="INTEGRAL MEMBRANE PROTEIN-RELATED"/>
    <property type="match status" value="1"/>
</dbReference>
<dbReference type="Pfam" id="PF00355">
    <property type="entry name" value="Rieske"/>
    <property type="match status" value="1"/>
</dbReference>
<evidence type="ECO:0000256" key="6">
    <source>
        <dbReference type="SAM" id="Phobius"/>
    </source>
</evidence>
<keyword evidence="6" id="KW-1133">Transmembrane helix</keyword>
<name>A0A6J7R6F5_9ZZZZ</name>
<keyword evidence="4" id="KW-0411">Iron-sulfur</keyword>
<feature type="domain" description="Rieske" evidence="7">
    <location>
        <begin position="249"/>
        <end position="343"/>
    </location>
</feature>
<keyword evidence="6" id="KW-0812">Transmembrane</keyword>
<dbReference type="SUPFAM" id="SSF50022">
    <property type="entry name" value="ISP domain"/>
    <property type="match status" value="1"/>
</dbReference>
<evidence type="ECO:0000256" key="4">
    <source>
        <dbReference type="ARBA" id="ARBA00023014"/>
    </source>
</evidence>
<accession>A0A6J7R6F5</accession>
<evidence type="ECO:0000259" key="7">
    <source>
        <dbReference type="PROSITE" id="PS51296"/>
    </source>
</evidence>
<dbReference type="InterPro" id="IPR017941">
    <property type="entry name" value="Rieske_2Fe-2S"/>
</dbReference>
<dbReference type="InterPro" id="IPR007301">
    <property type="entry name" value="DoxD"/>
</dbReference>
<evidence type="ECO:0000256" key="1">
    <source>
        <dbReference type="ARBA" id="ARBA00022714"/>
    </source>
</evidence>
<evidence type="ECO:0000256" key="3">
    <source>
        <dbReference type="ARBA" id="ARBA00023004"/>
    </source>
</evidence>
<dbReference type="PANTHER" id="PTHR39157:SF1">
    <property type="entry name" value="DOXX FAMILY PROTEIN"/>
    <property type="match status" value="1"/>
</dbReference>
<proteinExistence type="predicted"/>
<reference evidence="8" key="1">
    <citation type="submission" date="2020-05" db="EMBL/GenBank/DDBJ databases">
        <authorList>
            <person name="Chiriac C."/>
            <person name="Salcher M."/>
            <person name="Ghai R."/>
            <person name="Kavagutti S V."/>
        </authorList>
    </citation>
    <scope>NUCLEOTIDE SEQUENCE</scope>
</reference>
<dbReference type="Pfam" id="PF04173">
    <property type="entry name" value="DoxD"/>
    <property type="match status" value="1"/>
</dbReference>
<gene>
    <name evidence="8" type="ORF">UFOPK3992_01894</name>
</gene>
<keyword evidence="2" id="KW-0479">Metal-binding</keyword>
<feature type="transmembrane region" description="Helical" evidence="6">
    <location>
        <begin position="120"/>
        <end position="142"/>
    </location>
</feature>
<dbReference type="EMBL" id="CAFBOZ010000338">
    <property type="protein sequence ID" value="CAB5024291.1"/>
    <property type="molecule type" value="Genomic_DNA"/>
</dbReference>
<dbReference type="GO" id="GO:0046872">
    <property type="term" value="F:metal ion binding"/>
    <property type="evidence" value="ECO:0007669"/>
    <property type="project" value="UniProtKB-KW"/>
</dbReference>
<dbReference type="CDD" id="cd03467">
    <property type="entry name" value="Rieske"/>
    <property type="match status" value="1"/>
</dbReference>
<dbReference type="GO" id="GO:0051537">
    <property type="term" value="F:2 iron, 2 sulfur cluster binding"/>
    <property type="evidence" value="ECO:0007669"/>
    <property type="project" value="UniProtKB-KW"/>
</dbReference>
<feature type="transmembrane region" description="Helical" evidence="6">
    <location>
        <begin position="65"/>
        <end position="85"/>
    </location>
</feature>
<feature type="compositionally biased region" description="Low complexity" evidence="5">
    <location>
        <begin position="202"/>
        <end position="246"/>
    </location>
</feature>
<dbReference type="PROSITE" id="PS51296">
    <property type="entry name" value="RIESKE"/>
    <property type="match status" value="1"/>
</dbReference>
<keyword evidence="6" id="KW-0472">Membrane</keyword>
<keyword evidence="3" id="KW-0408">Iron</keyword>
<feature type="transmembrane region" description="Helical" evidence="6">
    <location>
        <begin position="92"/>
        <end position="114"/>
    </location>
</feature>
<organism evidence="8">
    <name type="scientific">freshwater metagenome</name>
    <dbReference type="NCBI Taxonomy" id="449393"/>
    <lineage>
        <taxon>unclassified sequences</taxon>
        <taxon>metagenomes</taxon>
        <taxon>ecological metagenomes</taxon>
    </lineage>
</organism>
<evidence type="ECO:0000256" key="5">
    <source>
        <dbReference type="SAM" id="MobiDB-lite"/>
    </source>
</evidence>
<keyword evidence="1" id="KW-0001">2Fe-2S</keyword>